<dbReference type="PANTHER" id="PTHR36842">
    <property type="entry name" value="PROTEIN TOLB HOMOLOG"/>
    <property type="match status" value="1"/>
</dbReference>
<feature type="compositionally biased region" description="Basic and acidic residues" evidence="6">
    <location>
        <begin position="413"/>
        <end position="423"/>
    </location>
</feature>
<keyword evidence="3 5" id="KW-0732">Signal</keyword>
<keyword evidence="5" id="KW-0132">Cell division</keyword>
<accession>A0A0P9GLM0</accession>
<evidence type="ECO:0000256" key="1">
    <source>
        <dbReference type="ARBA" id="ARBA00004418"/>
    </source>
</evidence>
<dbReference type="HAMAP" id="MF_00671">
    <property type="entry name" value="TolB"/>
    <property type="match status" value="1"/>
</dbReference>
<protein>
    <recommendedName>
        <fullName evidence="5">Tol-Pal system protein TolB</fullName>
    </recommendedName>
</protein>
<gene>
    <name evidence="5" type="primary">tolB</name>
    <name evidence="8" type="ORF">SAMN05661077_1957</name>
</gene>
<dbReference type="Pfam" id="PF04052">
    <property type="entry name" value="TolB_N"/>
    <property type="match status" value="1"/>
</dbReference>
<dbReference type="InterPro" id="IPR007195">
    <property type="entry name" value="TolB_N"/>
</dbReference>
<dbReference type="Pfam" id="PF07676">
    <property type="entry name" value="PD40"/>
    <property type="match status" value="2"/>
</dbReference>
<evidence type="ECO:0000256" key="6">
    <source>
        <dbReference type="SAM" id="MobiDB-lite"/>
    </source>
</evidence>
<dbReference type="GO" id="GO:0042597">
    <property type="term" value="C:periplasmic space"/>
    <property type="evidence" value="ECO:0007669"/>
    <property type="project" value="UniProtKB-SubCell"/>
</dbReference>
<dbReference type="Proteomes" id="UP000183104">
    <property type="component" value="Unassembled WGS sequence"/>
</dbReference>
<dbReference type="AlphaFoldDB" id="A0A0P9GLM0"/>
<evidence type="ECO:0000313" key="8">
    <source>
        <dbReference type="EMBL" id="SCY38420.1"/>
    </source>
</evidence>
<feature type="region of interest" description="Disordered" evidence="6">
    <location>
        <begin position="394"/>
        <end position="431"/>
    </location>
</feature>
<evidence type="ECO:0000313" key="9">
    <source>
        <dbReference type="Proteomes" id="UP000183104"/>
    </source>
</evidence>
<dbReference type="PATRIC" id="fig|381306.5.peg.1306"/>
<organism evidence="8 9">
    <name type="scientific">Thiohalorhabdus denitrificans</name>
    <dbReference type="NCBI Taxonomy" id="381306"/>
    <lineage>
        <taxon>Bacteria</taxon>
        <taxon>Pseudomonadati</taxon>
        <taxon>Pseudomonadota</taxon>
        <taxon>Gammaproteobacteria</taxon>
        <taxon>Thiohalorhabdales</taxon>
        <taxon>Thiohalorhabdaceae</taxon>
        <taxon>Thiohalorhabdus</taxon>
    </lineage>
</organism>
<dbReference type="EMBL" id="FMUN01000005">
    <property type="protein sequence ID" value="SCY38420.1"/>
    <property type="molecule type" value="Genomic_DNA"/>
</dbReference>
<dbReference type="SUPFAM" id="SSF69304">
    <property type="entry name" value="Tricorn protease N-terminal domain"/>
    <property type="match status" value="1"/>
</dbReference>
<dbReference type="STRING" id="381306.AN478_04105"/>
<dbReference type="Pfam" id="PF26549">
    <property type="entry name" value="Tricorn_N"/>
    <property type="match status" value="1"/>
</dbReference>
<dbReference type="Gene3D" id="3.40.50.10070">
    <property type="entry name" value="TolB, N-terminal domain"/>
    <property type="match status" value="1"/>
</dbReference>
<name>A0A0P9GLM0_9GAMM</name>
<comment type="subunit">
    <text evidence="5">The Tol-Pal system is composed of five core proteins: the inner membrane proteins TolA, TolQ and TolR, the periplasmic protein TolB and the outer membrane protein Pal. They form a network linking the inner and outer membranes and the peptidoglycan layer.</text>
</comment>
<feature type="domain" description="TolB N-terminal" evidence="7">
    <location>
        <begin position="25"/>
        <end position="129"/>
    </location>
</feature>
<dbReference type="GO" id="GO:0017038">
    <property type="term" value="P:protein import"/>
    <property type="evidence" value="ECO:0007669"/>
    <property type="project" value="InterPro"/>
</dbReference>
<dbReference type="GO" id="GO:0051301">
    <property type="term" value="P:cell division"/>
    <property type="evidence" value="ECO:0007669"/>
    <property type="project" value="UniProtKB-UniRule"/>
</dbReference>
<comment type="similarity">
    <text evidence="2 5">Belongs to the TolB family.</text>
</comment>
<dbReference type="OrthoDB" id="9802240at2"/>
<comment type="function">
    <text evidence="5">Part of the Tol-Pal system, which plays a role in outer membrane invagination during cell division and is important for maintaining outer membrane integrity.</text>
</comment>
<reference evidence="9" key="1">
    <citation type="submission" date="2016-10" db="EMBL/GenBank/DDBJ databases">
        <authorList>
            <person name="Varghese N."/>
        </authorList>
    </citation>
    <scope>NUCLEOTIDE SEQUENCE [LARGE SCALE GENOMIC DNA]</scope>
    <source>
        <strain evidence="9">HL 19</strain>
    </source>
</reference>
<dbReference type="Gene3D" id="2.120.10.30">
    <property type="entry name" value="TolB, C-terminal domain"/>
    <property type="match status" value="1"/>
</dbReference>
<dbReference type="NCBIfam" id="TIGR02800">
    <property type="entry name" value="propeller_TolB"/>
    <property type="match status" value="1"/>
</dbReference>
<comment type="subcellular location">
    <subcellularLocation>
        <location evidence="1 5">Periplasm</location>
    </subcellularLocation>
</comment>
<evidence type="ECO:0000259" key="7">
    <source>
        <dbReference type="Pfam" id="PF04052"/>
    </source>
</evidence>
<keyword evidence="4 5" id="KW-0574">Periplasm</keyword>
<evidence type="ECO:0000256" key="2">
    <source>
        <dbReference type="ARBA" id="ARBA00009820"/>
    </source>
</evidence>
<dbReference type="InterPro" id="IPR011042">
    <property type="entry name" value="6-blade_b-propeller_TolB-like"/>
</dbReference>
<dbReference type="InterPro" id="IPR014167">
    <property type="entry name" value="Tol-Pal_TolB"/>
</dbReference>
<feature type="chain" id="PRO_5010591179" description="Tol-Pal system protein TolB" evidence="5">
    <location>
        <begin position="24"/>
        <end position="431"/>
    </location>
</feature>
<feature type="signal peptide" evidence="5">
    <location>
        <begin position="1"/>
        <end position="23"/>
    </location>
</feature>
<keyword evidence="5" id="KW-0131">Cell cycle</keyword>
<keyword evidence="9" id="KW-1185">Reference proteome</keyword>
<evidence type="ECO:0000256" key="5">
    <source>
        <dbReference type="HAMAP-Rule" id="MF_00671"/>
    </source>
</evidence>
<evidence type="ECO:0000256" key="3">
    <source>
        <dbReference type="ARBA" id="ARBA00022729"/>
    </source>
</evidence>
<proteinExistence type="inferred from homology"/>
<dbReference type="SUPFAM" id="SSF52964">
    <property type="entry name" value="TolB, N-terminal domain"/>
    <property type="match status" value="1"/>
</dbReference>
<dbReference type="RefSeq" id="WP_054965348.1">
    <property type="nucleotide sequence ID" value="NZ_FMUN01000005.1"/>
</dbReference>
<evidence type="ECO:0000256" key="4">
    <source>
        <dbReference type="ARBA" id="ARBA00022764"/>
    </source>
</evidence>
<dbReference type="PANTHER" id="PTHR36842:SF1">
    <property type="entry name" value="PROTEIN TOLB"/>
    <property type="match status" value="1"/>
</dbReference>
<dbReference type="InterPro" id="IPR011659">
    <property type="entry name" value="WD40"/>
</dbReference>
<sequence precursor="true">MTRKLSAIAALALLALLSRPAGAILSIDITQGVRDPLPVALVDFSWEGDGERPFEVGEVIGQDLRRSGMFRMIEPEAFISRPHRPGDVEYKDWRLVGADALVIGRMAPAGDGRVEVRFRLFDVYAQEQIAGMRYRVRPEGLRGVGHRVADTIHEKLVGWPGSFATRIAYVERGEDGFRLMVADADGARARQVLTSSDPIMSPAWSRDGEKLVYVSFEQQGSVVYMQDLDTGKRTTVASFDGINSSPAFSPDGTRMALTLSRDGNSEIYVLDLLDRGLTRVTRHWAIDTEPTWSPDGDSLIFTSDRGGRPQLYRTPVKGGEVERLTFEGKYNAAPTWSPDGKRVAFVHGDGNEFAVAVMNLEGDGNIRTLTPMGQNESPSFAPNSRTILYATRGEEGGGELGTVSVDGNVHQRLKPESAGDIREPAWSPRKP</sequence>